<dbReference type="GO" id="GO:0005762">
    <property type="term" value="C:mitochondrial large ribosomal subunit"/>
    <property type="evidence" value="ECO:0007669"/>
    <property type="project" value="TreeGrafter"/>
</dbReference>
<evidence type="ECO:0000256" key="5">
    <source>
        <dbReference type="ARBA" id="ARBA00035434"/>
    </source>
</evidence>
<evidence type="ECO:0000313" key="6">
    <source>
        <dbReference type="EnsemblMetazoa" id="XP_014251859.1"/>
    </source>
</evidence>
<dbReference type="Gene3D" id="1.10.287.3980">
    <property type="match status" value="1"/>
</dbReference>
<organism evidence="6 7">
    <name type="scientific">Cimex lectularius</name>
    <name type="common">Bed bug</name>
    <name type="synonym">Acanthia lectularia</name>
    <dbReference type="NCBI Taxonomy" id="79782"/>
    <lineage>
        <taxon>Eukaryota</taxon>
        <taxon>Metazoa</taxon>
        <taxon>Ecdysozoa</taxon>
        <taxon>Arthropoda</taxon>
        <taxon>Hexapoda</taxon>
        <taxon>Insecta</taxon>
        <taxon>Pterygota</taxon>
        <taxon>Neoptera</taxon>
        <taxon>Paraneoptera</taxon>
        <taxon>Hemiptera</taxon>
        <taxon>Heteroptera</taxon>
        <taxon>Panheteroptera</taxon>
        <taxon>Cimicomorpha</taxon>
        <taxon>Cimicidae</taxon>
        <taxon>Cimex</taxon>
    </lineage>
</organism>
<sequence>MISGYLGALLNQKCLQQGVQRCAATFVRKSTNDVMKYEWKKHFRIANTRCYFPRAHEGRRLKVHGWDVRMSTEAGRKVLMSRILKGRHVLSH</sequence>
<protein>
    <recommendedName>
        <fullName evidence="4">Large ribosomal subunit protein bL34m</fullName>
    </recommendedName>
    <alternativeName>
        <fullName evidence="5">39S ribosomal protein L34, mitochondrial</fullName>
    </alternativeName>
</protein>
<dbReference type="RefSeq" id="XP_014251859.1">
    <property type="nucleotide sequence ID" value="XM_014396373.2"/>
</dbReference>
<keyword evidence="3" id="KW-0687">Ribonucleoprotein</keyword>
<dbReference type="GO" id="GO:0006412">
    <property type="term" value="P:translation"/>
    <property type="evidence" value="ECO:0007669"/>
    <property type="project" value="InterPro"/>
</dbReference>
<dbReference type="Pfam" id="PF00468">
    <property type="entry name" value="Ribosomal_L34"/>
    <property type="match status" value="1"/>
</dbReference>
<dbReference type="KEGG" id="clec:106668012"/>
<dbReference type="OrthoDB" id="431691at2759"/>
<dbReference type="PANTHER" id="PTHR14503">
    <property type="entry name" value="MITOCHONDRIAL RIBOSOMAL PROTEIN 34 FAMILY MEMBER"/>
    <property type="match status" value="1"/>
</dbReference>
<dbReference type="GeneID" id="106668012"/>
<evidence type="ECO:0000313" key="7">
    <source>
        <dbReference type="Proteomes" id="UP000494040"/>
    </source>
</evidence>
<dbReference type="Proteomes" id="UP000494040">
    <property type="component" value="Unassembled WGS sequence"/>
</dbReference>
<comment type="similarity">
    <text evidence="1">Belongs to the bacterial ribosomal protein bL34 family.</text>
</comment>
<evidence type="ECO:0000256" key="4">
    <source>
        <dbReference type="ARBA" id="ARBA00035274"/>
    </source>
</evidence>
<dbReference type="InterPro" id="IPR000271">
    <property type="entry name" value="Ribosomal_bL34"/>
</dbReference>
<dbReference type="EnsemblMetazoa" id="XM_014396373.2">
    <property type="protein sequence ID" value="XP_014251859.1"/>
    <property type="gene ID" value="LOC106668012"/>
</dbReference>
<dbReference type="AlphaFoldDB" id="A0A8I6RXL1"/>
<accession>A0A8I6RXL1</accession>
<keyword evidence="2" id="KW-0689">Ribosomal protein</keyword>
<proteinExistence type="inferred from homology"/>
<evidence type="ECO:0000256" key="3">
    <source>
        <dbReference type="ARBA" id="ARBA00023274"/>
    </source>
</evidence>
<evidence type="ECO:0000256" key="1">
    <source>
        <dbReference type="ARBA" id="ARBA00010111"/>
    </source>
</evidence>
<keyword evidence="7" id="KW-1185">Reference proteome</keyword>
<dbReference type="GO" id="GO:0003735">
    <property type="term" value="F:structural constituent of ribosome"/>
    <property type="evidence" value="ECO:0007669"/>
    <property type="project" value="InterPro"/>
</dbReference>
<evidence type="ECO:0000256" key="2">
    <source>
        <dbReference type="ARBA" id="ARBA00022980"/>
    </source>
</evidence>
<name>A0A8I6RXL1_CIMLE</name>
<dbReference type="CTD" id="64981"/>
<dbReference type="PANTHER" id="PTHR14503:SF4">
    <property type="entry name" value="LARGE RIBOSOMAL SUBUNIT PROTEIN BL34M"/>
    <property type="match status" value="1"/>
</dbReference>
<reference evidence="6" key="1">
    <citation type="submission" date="2022-01" db="UniProtKB">
        <authorList>
            <consortium name="EnsemblMetazoa"/>
        </authorList>
    </citation>
    <scope>IDENTIFICATION</scope>
</reference>